<feature type="non-terminal residue" evidence="1">
    <location>
        <position position="1"/>
    </location>
</feature>
<feature type="non-terminal residue" evidence="1">
    <location>
        <position position="49"/>
    </location>
</feature>
<reference evidence="1 2" key="1">
    <citation type="submission" date="2013-11" db="EMBL/GenBank/DDBJ databases">
        <title>Genome sequencing of Stegodyphus mimosarum.</title>
        <authorList>
            <person name="Bechsgaard J."/>
        </authorList>
    </citation>
    <scope>NUCLEOTIDE SEQUENCE [LARGE SCALE GENOMIC DNA]</scope>
</reference>
<gene>
    <name evidence="1" type="ORF">X975_10790</name>
</gene>
<dbReference type="EMBL" id="KK114773">
    <property type="protein sequence ID" value="KFM63287.1"/>
    <property type="molecule type" value="Genomic_DNA"/>
</dbReference>
<name>A0A087TDU8_STEMI</name>
<dbReference type="Proteomes" id="UP000054359">
    <property type="component" value="Unassembled WGS sequence"/>
</dbReference>
<accession>A0A087TDU8</accession>
<evidence type="ECO:0000313" key="1">
    <source>
        <dbReference type="EMBL" id="KFM63287.1"/>
    </source>
</evidence>
<keyword evidence="2" id="KW-1185">Reference proteome</keyword>
<sequence>GLHVPRGHPSLKAFLQNMEDEWISGSPCKVAFPKHQTQMLIFVYTVKKS</sequence>
<protein>
    <submittedName>
        <fullName evidence="1">Uncharacterized protein</fullName>
    </submittedName>
</protein>
<dbReference type="AlphaFoldDB" id="A0A087TDU8"/>
<evidence type="ECO:0000313" key="2">
    <source>
        <dbReference type="Proteomes" id="UP000054359"/>
    </source>
</evidence>
<proteinExistence type="predicted"/>
<organism evidence="1 2">
    <name type="scientific">Stegodyphus mimosarum</name>
    <name type="common">African social velvet spider</name>
    <dbReference type="NCBI Taxonomy" id="407821"/>
    <lineage>
        <taxon>Eukaryota</taxon>
        <taxon>Metazoa</taxon>
        <taxon>Ecdysozoa</taxon>
        <taxon>Arthropoda</taxon>
        <taxon>Chelicerata</taxon>
        <taxon>Arachnida</taxon>
        <taxon>Araneae</taxon>
        <taxon>Araneomorphae</taxon>
        <taxon>Entelegynae</taxon>
        <taxon>Eresoidea</taxon>
        <taxon>Eresidae</taxon>
        <taxon>Stegodyphus</taxon>
    </lineage>
</organism>